<proteinExistence type="predicted"/>
<name>A0A415LF22_9FIRM</name>
<evidence type="ECO:0000313" key="1">
    <source>
        <dbReference type="EMBL" id="RHL47145.1"/>
    </source>
</evidence>
<dbReference type="AlphaFoldDB" id="A0A415LF22"/>
<comment type="caution">
    <text evidence="1">The sequence shown here is derived from an EMBL/GenBank/DDBJ whole genome shotgun (WGS) entry which is preliminary data.</text>
</comment>
<dbReference type="Proteomes" id="UP000283314">
    <property type="component" value="Unassembled WGS sequence"/>
</dbReference>
<organism evidence="1 2">
    <name type="scientific">Eubacterium ventriosum</name>
    <dbReference type="NCBI Taxonomy" id="39496"/>
    <lineage>
        <taxon>Bacteria</taxon>
        <taxon>Bacillati</taxon>
        <taxon>Bacillota</taxon>
        <taxon>Clostridia</taxon>
        <taxon>Eubacteriales</taxon>
        <taxon>Eubacteriaceae</taxon>
        <taxon>Eubacterium</taxon>
    </lineage>
</organism>
<dbReference type="EMBL" id="QROT01000002">
    <property type="protein sequence ID" value="RHL47145.1"/>
    <property type="molecule type" value="Genomic_DNA"/>
</dbReference>
<protein>
    <submittedName>
        <fullName evidence="1">Uncharacterized protein</fullName>
    </submittedName>
</protein>
<gene>
    <name evidence="1" type="ORF">DW018_03225</name>
</gene>
<accession>A0A415LF22</accession>
<reference evidence="1 2" key="1">
    <citation type="submission" date="2018-08" db="EMBL/GenBank/DDBJ databases">
        <title>A genome reference for cultivated species of the human gut microbiota.</title>
        <authorList>
            <person name="Zou Y."/>
            <person name="Xue W."/>
            <person name="Luo G."/>
        </authorList>
    </citation>
    <scope>NUCLEOTIDE SEQUENCE [LARGE SCALE GENOMIC DNA]</scope>
    <source>
        <strain evidence="1 2">AF37-4</strain>
    </source>
</reference>
<evidence type="ECO:0000313" key="2">
    <source>
        <dbReference type="Proteomes" id="UP000283314"/>
    </source>
</evidence>
<sequence>MVQDDKGKDKKIILFTSDITITIKINSNFKNNHLQAIIEKIWFEGDFIWLDNDTNEKELLMSWKK</sequence>